<name>A0A8A3NZB3_9HELO</name>
<feature type="region of interest" description="Disordered" evidence="1">
    <location>
        <begin position="257"/>
        <end position="283"/>
    </location>
</feature>
<organism evidence="3 4">
    <name type="scientific">Monilinia vaccinii-corymbosi</name>
    <dbReference type="NCBI Taxonomy" id="61207"/>
    <lineage>
        <taxon>Eukaryota</taxon>
        <taxon>Fungi</taxon>
        <taxon>Dikarya</taxon>
        <taxon>Ascomycota</taxon>
        <taxon>Pezizomycotina</taxon>
        <taxon>Leotiomycetes</taxon>
        <taxon>Helotiales</taxon>
        <taxon>Sclerotiniaceae</taxon>
        <taxon>Monilinia</taxon>
    </lineage>
</organism>
<keyword evidence="4" id="KW-1185">Reference proteome</keyword>
<dbReference type="AlphaFoldDB" id="A0A8A3NZB3"/>
<feature type="domain" description="ASX DEUBAD" evidence="2">
    <location>
        <begin position="210"/>
        <end position="257"/>
    </location>
</feature>
<evidence type="ECO:0000313" key="3">
    <source>
        <dbReference type="EMBL" id="QSZ29460.1"/>
    </source>
</evidence>
<proteinExistence type="predicted"/>
<feature type="region of interest" description="Disordered" evidence="1">
    <location>
        <begin position="127"/>
        <end position="159"/>
    </location>
</feature>
<evidence type="ECO:0000313" key="4">
    <source>
        <dbReference type="Proteomes" id="UP000672032"/>
    </source>
</evidence>
<reference evidence="3" key="1">
    <citation type="submission" date="2020-10" db="EMBL/GenBank/DDBJ databases">
        <title>Genome Sequence of Monilinia vaccinii-corymbosi Sheds Light on Mummy Berry Disease Infection of Blueberry and Mating Type.</title>
        <authorList>
            <person name="Yow A.G."/>
            <person name="Zhang Y."/>
            <person name="Bansal K."/>
            <person name="Eacker S.M."/>
            <person name="Sullivan S."/>
            <person name="Liachko I."/>
            <person name="Cubeta M.A."/>
            <person name="Rollins J.A."/>
            <person name="Ashrafi H."/>
        </authorList>
    </citation>
    <scope>NUCLEOTIDE SEQUENCE</scope>
    <source>
        <strain evidence="3">RL-1</strain>
    </source>
</reference>
<evidence type="ECO:0000259" key="2">
    <source>
        <dbReference type="Pfam" id="PF13919"/>
    </source>
</evidence>
<dbReference type="Pfam" id="PF13919">
    <property type="entry name" value="ASXH"/>
    <property type="match status" value="1"/>
</dbReference>
<dbReference type="EMBL" id="CP063405">
    <property type="protein sequence ID" value="QSZ29460.1"/>
    <property type="molecule type" value="Genomic_DNA"/>
</dbReference>
<feature type="compositionally biased region" description="Basic residues" evidence="1">
    <location>
        <begin position="138"/>
        <end position="157"/>
    </location>
</feature>
<gene>
    <name evidence="3" type="ORF">DSL72_003974</name>
</gene>
<dbReference type="OrthoDB" id="2289918at2759"/>
<dbReference type="InterPro" id="IPR028020">
    <property type="entry name" value="ASX_DEUBAD_dom"/>
</dbReference>
<feature type="compositionally biased region" description="Acidic residues" evidence="1">
    <location>
        <begin position="257"/>
        <end position="268"/>
    </location>
</feature>
<sequence>MAAPPSSPILEAANFGINPQTATVATPISVSEASPAAYNEAIGVLDPIAPYKVLAQGGEKQFPGERPLSDHFKISSCSERAYVPTPYNTPRTAARREYHLPEASSAREEAKPVLKKVAARLRGGGSTKNEKVYLRGGGPKKRRGGAVGNSRRKKAKKDKYSDVDQLLSDFKSPIFEEDANIKASNTILQTMIEQGESYPFDQMTGDEIATTAADFKLDGTYGRLDSTWMAQALTASQTRAAGGFDAYLASQFEEQWAEEDEEVSDEEVKEVVDSKNDKSIEKE</sequence>
<dbReference type="Proteomes" id="UP000672032">
    <property type="component" value="Chromosome 1"/>
</dbReference>
<accession>A0A8A3NZB3</accession>
<feature type="compositionally biased region" description="Basic and acidic residues" evidence="1">
    <location>
        <begin position="269"/>
        <end position="283"/>
    </location>
</feature>
<protein>
    <recommendedName>
        <fullName evidence="2">ASX DEUBAD domain-containing protein</fullName>
    </recommendedName>
</protein>
<evidence type="ECO:0000256" key="1">
    <source>
        <dbReference type="SAM" id="MobiDB-lite"/>
    </source>
</evidence>